<evidence type="ECO:0000256" key="3">
    <source>
        <dbReference type="ARBA" id="ARBA00022989"/>
    </source>
</evidence>
<dbReference type="AlphaFoldDB" id="A0A420HUG4"/>
<reference evidence="7 8" key="1">
    <citation type="journal article" date="2018" name="BMC Genomics">
        <title>Comparative genome analyses reveal sequence features reflecting distinct modes of host-adaptation between dicot and monocot powdery mildew.</title>
        <authorList>
            <person name="Wu Y."/>
            <person name="Ma X."/>
            <person name="Pan Z."/>
            <person name="Kale S.D."/>
            <person name="Song Y."/>
            <person name="King H."/>
            <person name="Zhang Q."/>
            <person name="Presley C."/>
            <person name="Deng X."/>
            <person name="Wei C.I."/>
            <person name="Xiao S."/>
        </authorList>
    </citation>
    <scope>NUCLEOTIDE SEQUENCE [LARGE SCALE GENOMIC DNA]</scope>
    <source>
        <strain evidence="7">UMSG3</strain>
    </source>
</reference>
<organism evidence="7 8">
    <name type="scientific">Golovinomyces cichoracearum</name>
    <dbReference type="NCBI Taxonomy" id="62708"/>
    <lineage>
        <taxon>Eukaryota</taxon>
        <taxon>Fungi</taxon>
        <taxon>Dikarya</taxon>
        <taxon>Ascomycota</taxon>
        <taxon>Pezizomycotina</taxon>
        <taxon>Leotiomycetes</taxon>
        <taxon>Erysiphales</taxon>
        <taxon>Erysiphaceae</taxon>
        <taxon>Golovinomyces</taxon>
    </lineage>
</organism>
<evidence type="ECO:0000259" key="6">
    <source>
        <dbReference type="Pfam" id="PF10277"/>
    </source>
</evidence>
<sequence>MWRISYWVLPILSCFFWAATLLILLIYWLANGRPIYASMDPTQTIAYISDVGATSLKPLFIVGCCLTTIFLDLSLISEFWLRHNGRLAENISQSQKALVWLSLVCAANGTAGLILLAVFDTLRYRQLHNIFLVIFIAGYLLSAIFICWEYQLLGNYHRQHSILRRSFWLKLGFIITELALVAIFATFSFVRDFDTAAIFEWIIALIFSLYVFSFFIDFIPSIKTRRQKGVRFANEMQYETDNELVGDRR</sequence>
<dbReference type="GO" id="GO:0005886">
    <property type="term" value="C:plasma membrane"/>
    <property type="evidence" value="ECO:0007669"/>
    <property type="project" value="TreeGrafter"/>
</dbReference>
<gene>
    <name evidence="7" type="ORF">GcM3_159006</name>
</gene>
<feature type="transmembrane region" description="Helical" evidence="5">
    <location>
        <begin position="130"/>
        <end position="148"/>
    </location>
</feature>
<dbReference type="PANTHER" id="PTHR21324">
    <property type="entry name" value="FASTING-INDUCIBLE INTEGRAL MEMBRANE PROTEIN TM6P1-RELATED"/>
    <property type="match status" value="1"/>
</dbReference>
<feature type="transmembrane region" description="Helical" evidence="5">
    <location>
        <begin position="59"/>
        <end position="76"/>
    </location>
</feature>
<feature type="transmembrane region" description="Helical" evidence="5">
    <location>
        <begin position="168"/>
        <end position="190"/>
    </location>
</feature>
<dbReference type="InterPro" id="IPR050911">
    <property type="entry name" value="DRAM/TMEM150_Autophagy_Mod"/>
</dbReference>
<comment type="caution">
    <text evidence="7">The sequence shown here is derived from an EMBL/GenBank/DDBJ whole genome shotgun (WGS) entry which is preliminary data.</text>
</comment>
<dbReference type="EMBL" id="MCBQ01015968">
    <property type="protein sequence ID" value="RKF61075.1"/>
    <property type="molecule type" value="Genomic_DNA"/>
</dbReference>
<evidence type="ECO:0000313" key="8">
    <source>
        <dbReference type="Proteomes" id="UP000283383"/>
    </source>
</evidence>
<name>A0A420HUG4_9PEZI</name>
<dbReference type="GO" id="GO:0012505">
    <property type="term" value="C:endomembrane system"/>
    <property type="evidence" value="ECO:0007669"/>
    <property type="project" value="UniProtKB-SubCell"/>
</dbReference>
<evidence type="ECO:0000313" key="7">
    <source>
        <dbReference type="EMBL" id="RKF61075.1"/>
    </source>
</evidence>
<evidence type="ECO:0000256" key="4">
    <source>
        <dbReference type="ARBA" id="ARBA00023136"/>
    </source>
</evidence>
<proteinExistence type="predicted"/>
<evidence type="ECO:0000256" key="1">
    <source>
        <dbReference type="ARBA" id="ARBA00004127"/>
    </source>
</evidence>
<protein>
    <submittedName>
        <fullName evidence="7">Protein SFK1</fullName>
    </submittedName>
</protein>
<evidence type="ECO:0000256" key="5">
    <source>
        <dbReference type="SAM" id="Phobius"/>
    </source>
</evidence>
<keyword evidence="2 5" id="KW-0812">Transmembrane</keyword>
<dbReference type="Proteomes" id="UP000283383">
    <property type="component" value="Unassembled WGS sequence"/>
</dbReference>
<dbReference type="InterPro" id="IPR019402">
    <property type="entry name" value="CWH43_N"/>
</dbReference>
<comment type="subcellular location">
    <subcellularLocation>
        <location evidence="1">Endomembrane system</location>
        <topology evidence="1">Multi-pass membrane protein</topology>
    </subcellularLocation>
</comment>
<dbReference type="PANTHER" id="PTHR21324:SF2">
    <property type="entry name" value="EG:22E5.9 PROTEIN"/>
    <property type="match status" value="1"/>
</dbReference>
<keyword evidence="4 5" id="KW-0472">Membrane</keyword>
<feature type="transmembrane region" description="Helical" evidence="5">
    <location>
        <begin position="196"/>
        <end position="219"/>
    </location>
</feature>
<keyword evidence="8" id="KW-1185">Reference proteome</keyword>
<dbReference type="Pfam" id="PF10277">
    <property type="entry name" value="Frag1"/>
    <property type="match status" value="1"/>
</dbReference>
<dbReference type="STRING" id="62708.A0A420HUG4"/>
<feature type="transmembrane region" description="Helical" evidence="5">
    <location>
        <begin position="97"/>
        <end position="118"/>
    </location>
</feature>
<keyword evidence="3 5" id="KW-1133">Transmembrane helix</keyword>
<accession>A0A420HUG4</accession>
<feature type="transmembrane region" description="Helical" evidence="5">
    <location>
        <begin position="7"/>
        <end position="30"/>
    </location>
</feature>
<feature type="domain" description="CWH43-like N-terminal" evidence="6">
    <location>
        <begin position="6"/>
        <end position="220"/>
    </location>
</feature>
<evidence type="ECO:0000256" key="2">
    <source>
        <dbReference type="ARBA" id="ARBA00022692"/>
    </source>
</evidence>